<comment type="subcellular location">
    <subcellularLocation>
        <location evidence="1 8 9">Nucleus</location>
    </subcellularLocation>
</comment>
<proteinExistence type="inferred from homology"/>
<feature type="DNA-binding region" description="Homeobox" evidence="8">
    <location>
        <begin position="140"/>
        <end position="199"/>
    </location>
</feature>
<dbReference type="EMBL" id="CP039354">
    <property type="protein sequence ID" value="QCE12532.1"/>
    <property type="molecule type" value="Genomic_DNA"/>
</dbReference>
<evidence type="ECO:0000259" key="12">
    <source>
        <dbReference type="PROSITE" id="PS50071"/>
    </source>
</evidence>
<dbReference type="Pfam" id="PF04618">
    <property type="entry name" value="HD-ZIP_N"/>
    <property type="match status" value="1"/>
</dbReference>
<evidence type="ECO:0000313" key="14">
    <source>
        <dbReference type="Proteomes" id="UP000501690"/>
    </source>
</evidence>
<dbReference type="SMART" id="SM00389">
    <property type="entry name" value="HOX"/>
    <property type="match status" value="1"/>
</dbReference>
<protein>
    <submittedName>
        <fullName evidence="13">Homeobox-leucine zipper protein</fullName>
    </submittedName>
</protein>
<evidence type="ECO:0000256" key="11">
    <source>
        <dbReference type="SAM" id="MobiDB-lite"/>
    </source>
</evidence>
<dbReference type="SUPFAM" id="SSF46689">
    <property type="entry name" value="Homeodomain-like"/>
    <property type="match status" value="1"/>
</dbReference>
<dbReference type="GO" id="GO:0000981">
    <property type="term" value="F:DNA-binding transcription factor activity, RNA polymerase II-specific"/>
    <property type="evidence" value="ECO:0007669"/>
    <property type="project" value="InterPro"/>
</dbReference>
<evidence type="ECO:0000256" key="5">
    <source>
        <dbReference type="ARBA" id="ARBA00023155"/>
    </source>
</evidence>
<evidence type="ECO:0000256" key="1">
    <source>
        <dbReference type="ARBA" id="ARBA00004123"/>
    </source>
</evidence>
<keyword evidence="14" id="KW-1185">Reference proteome</keyword>
<dbReference type="InterPro" id="IPR006712">
    <property type="entry name" value="HD-ZIP_N"/>
</dbReference>
<feature type="region of interest" description="Disordered" evidence="11">
    <location>
        <begin position="81"/>
        <end position="146"/>
    </location>
</feature>
<dbReference type="Gene3D" id="1.10.10.60">
    <property type="entry name" value="Homeodomain-like"/>
    <property type="match status" value="1"/>
</dbReference>
<keyword evidence="3" id="KW-0805">Transcription regulation</keyword>
<evidence type="ECO:0000256" key="7">
    <source>
        <dbReference type="ARBA" id="ARBA00023242"/>
    </source>
</evidence>
<dbReference type="FunFam" id="1.10.10.60:FF:000577">
    <property type="entry name" value="Homeobox-leucine zipper protein 18"/>
    <property type="match status" value="1"/>
</dbReference>
<organism evidence="13 14">
    <name type="scientific">Vigna unguiculata</name>
    <name type="common">Cowpea</name>
    <dbReference type="NCBI Taxonomy" id="3917"/>
    <lineage>
        <taxon>Eukaryota</taxon>
        <taxon>Viridiplantae</taxon>
        <taxon>Streptophyta</taxon>
        <taxon>Embryophyta</taxon>
        <taxon>Tracheophyta</taxon>
        <taxon>Spermatophyta</taxon>
        <taxon>Magnoliopsida</taxon>
        <taxon>eudicotyledons</taxon>
        <taxon>Gunneridae</taxon>
        <taxon>Pentapetalae</taxon>
        <taxon>rosids</taxon>
        <taxon>fabids</taxon>
        <taxon>Fabales</taxon>
        <taxon>Fabaceae</taxon>
        <taxon>Papilionoideae</taxon>
        <taxon>50 kb inversion clade</taxon>
        <taxon>NPAAA clade</taxon>
        <taxon>indigoferoid/millettioid clade</taxon>
        <taxon>Phaseoleae</taxon>
        <taxon>Vigna</taxon>
    </lineage>
</organism>
<feature type="region of interest" description="Disordered" evidence="11">
    <location>
        <begin position="252"/>
        <end position="272"/>
    </location>
</feature>
<dbReference type="CDD" id="cd00086">
    <property type="entry name" value="homeodomain"/>
    <property type="match status" value="1"/>
</dbReference>
<feature type="domain" description="Homeobox" evidence="12">
    <location>
        <begin position="138"/>
        <end position="198"/>
    </location>
</feature>
<feature type="compositionally biased region" description="Low complexity" evidence="11">
    <location>
        <begin position="89"/>
        <end position="99"/>
    </location>
</feature>
<dbReference type="SMART" id="SM00340">
    <property type="entry name" value="HALZ"/>
    <property type="match status" value="1"/>
</dbReference>
<dbReference type="Pfam" id="PF02183">
    <property type="entry name" value="HALZ"/>
    <property type="match status" value="1"/>
</dbReference>
<dbReference type="Gramene" id="Vigun05g046400.1.v1.2">
    <property type="protein sequence ID" value="Vigun05g046400.1.v1.2"/>
    <property type="gene ID" value="Vigun05g046400.v1.2"/>
</dbReference>
<dbReference type="InterPro" id="IPR050762">
    <property type="entry name" value="HD-ZIP_Homeobox_LZ_Class_II"/>
</dbReference>
<feature type="region of interest" description="Disordered" evidence="11">
    <location>
        <begin position="20"/>
        <end position="51"/>
    </location>
</feature>
<evidence type="ECO:0000256" key="9">
    <source>
        <dbReference type="RuleBase" id="RU000682"/>
    </source>
</evidence>
<dbReference type="GO" id="GO:0043565">
    <property type="term" value="F:sequence-specific DNA binding"/>
    <property type="evidence" value="ECO:0007669"/>
    <property type="project" value="InterPro"/>
</dbReference>
<dbReference type="PANTHER" id="PTHR45714:SF11">
    <property type="entry name" value="HOMEOBOX-LEUCINE ZIPPER PROTEIN HAT3"/>
    <property type="match status" value="1"/>
</dbReference>
<dbReference type="InterPro" id="IPR001356">
    <property type="entry name" value="HD"/>
</dbReference>
<evidence type="ECO:0000256" key="2">
    <source>
        <dbReference type="ARBA" id="ARBA00006074"/>
    </source>
</evidence>
<evidence type="ECO:0000256" key="3">
    <source>
        <dbReference type="ARBA" id="ARBA00023015"/>
    </source>
</evidence>
<dbReference type="InterPro" id="IPR009057">
    <property type="entry name" value="Homeodomain-like_sf"/>
</dbReference>
<dbReference type="InterPro" id="IPR003106">
    <property type="entry name" value="Leu_zip_homeo"/>
</dbReference>
<evidence type="ECO:0000313" key="13">
    <source>
        <dbReference type="EMBL" id="QCE12532.1"/>
    </source>
</evidence>
<keyword evidence="4 8" id="KW-0238">DNA-binding</keyword>
<evidence type="ECO:0000256" key="8">
    <source>
        <dbReference type="PROSITE-ProRule" id="PRU00108"/>
    </source>
</evidence>
<feature type="compositionally biased region" description="Basic residues" evidence="11">
    <location>
        <begin position="26"/>
        <end position="41"/>
    </location>
</feature>
<sequence>MAEKDDGVGLSLSLSLGVNQQPFKVNHMHHPQQHPQHHQPQHHQPQPVPVNHNKTLFADLFQLPDRSSDVIRGIDVKSTADCEEDNGISSPNSAVSSVSGGKRSERDDDNAALVAGERTSCSRGSDDDDGGGGDGEGGEGGRKKLRLTKEQSMVLEETFKEHNTLNPKRKQALAEELNLKPRQVEVWFQNRRARTKLKQTEVDCEYLKRCCENLTEDNRRLQKEVQELRALKSSPQMYMHMNPPTTLTMCPSCERGHSSSSPATAAGHPVVVPPTSRKLFGANIRRPVAVNTWPFDGSIPRP</sequence>
<dbReference type="OrthoDB" id="6159439at2759"/>
<name>A0A4D6NHU1_VIGUN</name>
<evidence type="ECO:0000256" key="4">
    <source>
        <dbReference type="ARBA" id="ARBA00023125"/>
    </source>
</evidence>
<dbReference type="GO" id="GO:0005634">
    <property type="term" value="C:nucleus"/>
    <property type="evidence" value="ECO:0007669"/>
    <property type="project" value="UniProtKB-SubCell"/>
</dbReference>
<accession>A0A4D6NHU1</accession>
<feature type="coiled-coil region" evidence="10">
    <location>
        <begin position="204"/>
        <end position="231"/>
    </location>
</feature>
<keyword evidence="10" id="KW-0175">Coiled coil</keyword>
<reference evidence="13 14" key="1">
    <citation type="submission" date="2019-04" db="EMBL/GenBank/DDBJ databases">
        <title>An improved genome assembly and genetic linkage map for asparagus bean, Vigna unguiculata ssp. sesquipedialis.</title>
        <authorList>
            <person name="Xia Q."/>
            <person name="Zhang R."/>
            <person name="Dong Y."/>
        </authorList>
    </citation>
    <scope>NUCLEOTIDE SEQUENCE [LARGE SCALE GENOMIC DNA]</scope>
    <source>
        <tissue evidence="13">Leaf</tissue>
    </source>
</reference>
<gene>
    <name evidence="13" type="ORF">DEO72_LG10g3777</name>
</gene>
<comment type="similarity">
    <text evidence="2">Belongs to the HD-ZIP homeobox family. Class II subfamily.</text>
</comment>
<keyword evidence="6" id="KW-0804">Transcription</keyword>
<dbReference type="PROSITE" id="PS00027">
    <property type="entry name" value="HOMEOBOX_1"/>
    <property type="match status" value="1"/>
</dbReference>
<dbReference type="PROSITE" id="PS50071">
    <property type="entry name" value="HOMEOBOX_2"/>
    <property type="match status" value="1"/>
</dbReference>
<dbReference type="InterPro" id="IPR017970">
    <property type="entry name" value="Homeobox_CS"/>
</dbReference>
<dbReference type="Proteomes" id="UP000501690">
    <property type="component" value="Linkage Group LG10"/>
</dbReference>
<keyword evidence="7 8" id="KW-0539">Nucleus</keyword>
<evidence type="ECO:0000256" key="10">
    <source>
        <dbReference type="SAM" id="Coils"/>
    </source>
</evidence>
<dbReference type="AlphaFoldDB" id="A0A4D6NHU1"/>
<dbReference type="Pfam" id="PF00046">
    <property type="entry name" value="Homeodomain"/>
    <property type="match status" value="1"/>
</dbReference>
<keyword evidence="5 8" id="KW-0371">Homeobox</keyword>
<dbReference type="PANTHER" id="PTHR45714">
    <property type="entry name" value="HOMEOBOX-LEUCINE ZIPPER PROTEIN HAT14"/>
    <property type="match status" value="1"/>
</dbReference>
<evidence type="ECO:0000256" key="6">
    <source>
        <dbReference type="ARBA" id="ARBA00023163"/>
    </source>
</evidence>